<dbReference type="Pfam" id="PF13505">
    <property type="entry name" value="OMP_b-brl"/>
    <property type="match status" value="1"/>
</dbReference>
<evidence type="ECO:0000313" key="6">
    <source>
        <dbReference type="Proteomes" id="UP000693972"/>
    </source>
</evidence>
<dbReference type="Proteomes" id="UP000693972">
    <property type="component" value="Unassembled WGS sequence"/>
</dbReference>
<feature type="domain" description="Outer membrane protein beta-barrel" evidence="3">
    <location>
        <begin position="44"/>
        <end position="202"/>
    </location>
</feature>
<proteinExistence type="predicted"/>
<organism evidence="5">
    <name type="scientific">Gymnodinialimonas phycosphaerae</name>
    <dbReference type="NCBI Taxonomy" id="2841589"/>
    <lineage>
        <taxon>Bacteria</taxon>
        <taxon>Pseudomonadati</taxon>
        <taxon>Pseudomonadota</taxon>
        <taxon>Alphaproteobacteria</taxon>
        <taxon>Rhodobacterales</taxon>
        <taxon>Paracoccaceae</taxon>
        <taxon>Gymnodinialimonas</taxon>
    </lineage>
</organism>
<dbReference type="AlphaFoldDB" id="A0A975YGY6"/>
<dbReference type="EMBL" id="CP078073">
    <property type="protein sequence ID" value="QXL88972.1"/>
    <property type="molecule type" value="Genomic_DNA"/>
</dbReference>
<dbReference type="RefSeq" id="WP_257892030.1">
    <property type="nucleotide sequence ID" value="NZ_JAIMBW010000001.1"/>
</dbReference>
<gene>
    <name evidence="4" type="ORF">KUL25_05500</name>
    <name evidence="5" type="ORF">KUL25_05505</name>
</gene>
<feature type="chain" id="PRO_5037100669" evidence="2">
    <location>
        <begin position="21"/>
        <end position="202"/>
    </location>
</feature>
<evidence type="ECO:0000256" key="1">
    <source>
        <dbReference type="ARBA" id="ARBA00022729"/>
    </source>
</evidence>
<name>A0A975YGY6_9RHOB</name>
<protein>
    <submittedName>
        <fullName evidence="5">Outer membrane beta-barrel protein</fullName>
    </submittedName>
</protein>
<keyword evidence="1 2" id="KW-0732">Signal</keyword>
<keyword evidence="6" id="KW-1185">Reference proteome</keyword>
<evidence type="ECO:0000256" key="2">
    <source>
        <dbReference type="SAM" id="SignalP"/>
    </source>
</evidence>
<evidence type="ECO:0000313" key="5">
    <source>
        <dbReference type="EMBL" id="QXL88972.1"/>
    </source>
</evidence>
<sequence>MHRFSISAALALAATSPALAGPVDVPPPLPPVIVDNCPLTFDCLYAGLELGYGQGDGDESVIGGPTIPLDFDGEVYGAFAGFNFQNGSTVFGGEVRYLHTNLTDGVAGFEVNSLLDLRARVGFAMGQDFMVYGAAGWTMAQATAAADFDMDGYNYGIGVEYNLSESFFLGADVTGRQLEGSQGGFDYETTVNTATIRAGFRF</sequence>
<dbReference type="InterPro" id="IPR027385">
    <property type="entry name" value="Beta-barrel_OMP"/>
</dbReference>
<feature type="signal peptide" evidence="2">
    <location>
        <begin position="1"/>
        <end position="20"/>
    </location>
</feature>
<dbReference type="Gene3D" id="2.40.160.20">
    <property type="match status" value="1"/>
</dbReference>
<evidence type="ECO:0000259" key="3">
    <source>
        <dbReference type="Pfam" id="PF13505"/>
    </source>
</evidence>
<dbReference type="EMBL" id="JAIMBW010000001">
    <property type="protein sequence ID" value="MBY4892216.1"/>
    <property type="molecule type" value="Genomic_DNA"/>
</dbReference>
<dbReference type="InterPro" id="IPR011250">
    <property type="entry name" value="OMP/PagP_B-barrel"/>
</dbReference>
<evidence type="ECO:0000313" key="4">
    <source>
        <dbReference type="EMBL" id="MBY4892216.1"/>
    </source>
</evidence>
<dbReference type="SUPFAM" id="SSF56925">
    <property type="entry name" value="OMPA-like"/>
    <property type="match status" value="1"/>
</dbReference>
<reference evidence="5 6" key="1">
    <citation type="submission" date="2021-07" db="EMBL/GenBank/DDBJ databases">
        <title>Karlodiniumbacter phycospheric gen. nov., sp. nov., a phycosphere bacterium isolated from karlodinium veneficum.</title>
        <authorList>
            <person name="Peng Y."/>
            <person name="Jiang L."/>
            <person name="Lee J."/>
        </authorList>
    </citation>
    <scope>NUCLEOTIDE SEQUENCE</scope>
    <source>
        <strain evidence="5 6">N5</strain>
    </source>
</reference>
<accession>A0A975YGY6</accession>